<comment type="similarity">
    <text evidence="2">Belongs to the methyltransferase superfamily. HEN1 family.</text>
</comment>
<evidence type="ECO:0000256" key="12">
    <source>
        <dbReference type="ARBA" id="ARBA00048418"/>
    </source>
</evidence>
<organism evidence="14 15">
    <name type="scientific">Petrolisthes cinctipes</name>
    <name type="common">Flat porcelain crab</name>
    <dbReference type="NCBI Taxonomy" id="88211"/>
    <lineage>
        <taxon>Eukaryota</taxon>
        <taxon>Metazoa</taxon>
        <taxon>Ecdysozoa</taxon>
        <taxon>Arthropoda</taxon>
        <taxon>Crustacea</taxon>
        <taxon>Multicrustacea</taxon>
        <taxon>Malacostraca</taxon>
        <taxon>Eumalacostraca</taxon>
        <taxon>Eucarida</taxon>
        <taxon>Decapoda</taxon>
        <taxon>Pleocyemata</taxon>
        <taxon>Anomura</taxon>
        <taxon>Galatheoidea</taxon>
        <taxon>Porcellanidae</taxon>
        <taxon>Petrolisthes</taxon>
    </lineage>
</organism>
<evidence type="ECO:0000256" key="5">
    <source>
        <dbReference type="ARBA" id="ARBA00022679"/>
    </source>
</evidence>
<feature type="compositionally biased region" description="Gly residues" evidence="13">
    <location>
        <begin position="761"/>
        <end position="792"/>
    </location>
</feature>
<keyword evidence="8" id="KW-0460">Magnesium</keyword>
<feature type="compositionally biased region" description="Gly residues" evidence="13">
    <location>
        <begin position="695"/>
        <end position="709"/>
    </location>
</feature>
<dbReference type="GO" id="GO:0030422">
    <property type="term" value="P:siRNA processing"/>
    <property type="evidence" value="ECO:0007669"/>
    <property type="project" value="TreeGrafter"/>
</dbReference>
<feature type="compositionally biased region" description="Low complexity" evidence="13">
    <location>
        <begin position="431"/>
        <end position="446"/>
    </location>
</feature>
<keyword evidence="6" id="KW-0949">S-adenosyl-L-methionine</keyword>
<evidence type="ECO:0000256" key="6">
    <source>
        <dbReference type="ARBA" id="ARBA00022691"/>
    </source>
</evidence>
<keyword evidence="10" id="KW-0943">RNA-mediated gene silencing</keyword>
<evidence type="ECO:0000256" key="4">
    <source>
        <dbReference type="ARBA" id="ARBA00022603"/>
    </source>
</evidence>
<dbReference type="PANTHER" id="PTHR21404:SF3">
    <property type="entry name" value="SMALL RNA 2'-O-METHYLTRANSFERASE"/>
    <property type="match status" value="1"/>
</dbReference>
<feature type="compositionally biased region" description="Polar residues" evidence="13">
    <location>
        <begin position="335"/>
        <end position="365"/>
    </location>
</feature>
<dbReference type="SUPFAM" id="SSF53335">
    <property type="entry name" value="S-adenosyl-L-methionine-dependent methyltransferases"/>
    <property type="match status" value="1"/>
</dbReference>
<dbReference type="GO" id="GO:0005737">
    <property type="term" value="C:cytoplasm"/>
    <property type="evidence" value="ECO:0007669"/>
    <property type="project" value="TreeGrafter"/>
</dbReference>
<evidence type="ECO:0000313" key="15">
    <source>
        <dbReference type="Proteomes" id="UP001286313"/>
    </source>
</evidence>
<feature type="region of interest" description="Disordered" evidence="13">
    <location>
        <begin position="1"/>
        <end position="33"/>
    </location>
</feature>
<feature type="compositionally biased region" description="Acidic residues" evidence="13">
    <location>
        <begin position="656"/>
        <end position="677"/>
    </location>
</feature>
<keyword evidence="9" id="KW-0694">RNA-binding</keyword>
<evidence type="ECO:0000256" key="3">
    <source>
        <dbReference type="ARBA" id="ARBA00021330"/>
    </source>
</evidence>
<dbReference type="PANTHER" id="PTHR21404">
    <property type="entry name" value="HEN1"/>
    <property type="match status" value="1"/>
</dbReference>
<dbReference type="EC" id="2.1.1.386" evidence="11"/>
<feature type="compositionally biased region" description="Polar residues" evidence="13">
    <location>
        <begin position="393"/>
        <end position="423"/>
    </location>
</feature>
<accession>A0AAE1F9P5</accession>
<evidence type="ECO:0000256" key="7">
    <source>
        <dbReference type="ARBA" id="ARBA00022723"/>
    </source>
</evidence>
<feature type="compositionally biased region" description="Acidic residues" evidence="13">
    <location>
        <begin position="1"/>
        <end position="16"/>
    </location>
</feature>
<gene>
    <name evidence="14" type="ORF">Pcinc_025253</name>
</gene>
<protein>
    <recommendedName>
        <fullName evidence="3">Small RNA 2'-O-methyltransferase</fullName>
        <ecNumber evidence="11">2.1.1.386</ecNumber>
    </recommendedName>
</protein>
<dbReference type="GO" id="GO:0046872">
    <property type="term" value="F:metal ion binding"/>
    <property type="evidence" value="ECO:0007669"/>
    <property type="project" value="UniProtKB-KW"/>
</dbReference>
<evidence type="ECO:0000256" key="13">
    <source>
        <dbReference type="SAM" id="MobiDB-lite"/>
    </source>
</evidence>
<evidence type="ECO:0000256" key="10">
    <source>
        <dbReference type="ARBA" id="ARBA00023158"/>
    </source>
</evidence>
<keyword evidence="5" id="KW-0808">Transferase</keyword>
<dbReference type="InterPro" id="IPR026610">
    <property type="entry name" value="Hen1"/>
</dbReference>
<keyword evidence="7" id="KW-0479">Metal-binding</keyword>
<dbReference type="GO" id="GO:0090486">
    <property type="term" value="F:small RNA 2'-O-methyltransferase activity"/>
    <property type="evidence" value="ECO:0007669"/>
    <property type="project" value="UniProtKB-EC"/>
</dbReference>
<feature type="region of interest" description="Disordered" evidence="13">
    <location>
        <begin position="656"/>
        <end position="909"/>
    </location>
</feature>
<dbReference type="InterPro" id="IPR029063">
    <property type="entry name" value="SAM-dependent_MTases_sf"/>
</dbReference>
<evidence type="ECO:0000256" key="1">
    <source>
        <dbReference type="ARBA" id="ARBA00001946"/>
    </source>
</evidence>
<comment type="cofactor">
    <cofactor evidence="1">
        <name>Mg(2+)</name>
        <dbReference type="ChEBI" id="CHEBI:18420"/>
    </cofactor>
</comment>
<dbReference type="GO" id="GO:0003723">
    <property type="term" value="F:RNA binding"/>
    <property type="evidence" value="ECO:0007669"/>
    <property type="project" value="UniProtKB-KW"/>
</dbReference>
<feature type="compositionally biased region" description="Polar residues" evidence="13">
    <location>
        <begin position="373"/>
        <end position="385"/>
    </location>
</feature>
<name>A0AAE1F9P5_PETCI</name>
<feature type="compositionally biased region" description="Low complexity" evidence="13">
    <location>
        <begin position="312"/>
        <end position="334"/>
    </location>
</feature>
<feature type="compositionally biased region" description="Basic and acidic residues" evidence="13">
    <location>
        <begin position="827"/>
        <end position="847"/>
    </location>
</feature>
<feature type="region of interest" description="Disordered" evidence="13">
    <location>
        <begin position="288"/>
        <end position="447"/>
    </location>
</feature>
<reference evidence="14" key="1">
    <citation type="submission" date="2023-10" db="EMBL/GenBank/DDBJ databases">
        <title>Genome assemblies of two species of porcelain crab, Petrolisthes cinctipes and Petrolisthes manimaculis (Anomura: Porcellanidae).</title>
        <authorList>
            <person name="Angst P."/>
        </authorList>
    </citation>
    <scope>NUCLEOTIDE SEQUENCE</scope>
    <source>
        <strain evidence="14">PB745_01</strain>
        <tissue evidence="14">Gill</tissue>
    </source>
</reference>
<comment type="catalytic activity">
    <reaction evidence="12">
        <text>small RNA 3'-end nucleotide + S-adenosyl-L-methionine = small RNA 3'-end 2'-O-methylnucleotide + S-adenosyl-L-homocysteine + H(+)</text>
        <dbReference type="Rhea" id="RHEA:37887"/>
        <dbReference type="Rhea" id="RHEA-COMP:10415"/>
        <dbReference type="Rhea" id="RHEA-COMP:10416"/>
        <dbReference type="ChEBI" id="CHEBI:15378"/>
        <dbReference type="ChEBI" id="CHEBI:57856"/>
        <dbReference type="ChEBI" id="CHEBI:59789"/>
        <dbReference type="ChEBI" id="CHEBI:74896"/>
        <dbReference type="ChEBI" id="CHEBI:74898"/>
        <dbReference type="EC" id="2.1.1.386"/>
    </reaction>
</comment>
<evidence type="ECO:0000256" key="9">
    <source>
        <dbReference type="ARBA" id="ARBA00022884"/>
    </source>
</evidence>
<feature type="compositionally biased region" description="Basic and acidic residues" evidence="13">
    <location>
        <begin position="793"/>
        <end position="814"/>
    </location>
</feature>
<feature type="region of interest" description="Disordered" evidence="13">
    <location>
        <begin position="503"/>
        <end position="522"/>
    </location>
</feature>
<feature type="compositionally biased region" description="Polar residues" evidence="13">
    <location>
        <begin position="288"/>
        <end position="299"/>
    </location>
</feature>
<dbReference type="GO" id="GO:0001510">
    <property type="term" value="P:RNA methylation"/>
    <property type="evidence" value="ECO:0007669"/>
    <property type="project" value="InterPro"/>
</dbReference>
<dbReference type="AlphaFoldDB" id="A0AAE1F9P5"/>
<dbReference type="GO" id="GO:0034587">
    <property type="term" value="P:piRNA processing"/>
    <property type="evidence" value="ECO:0007669"/>
    <property type="project" value="TreeGrafter"/>
</dbReference>
<keyword evidence="15" id="KW-1185">Reference proteome</keyword>
<comment type="caution">
    <text evidence="14">The sequence shown here is derived from an EMBL/GenBank/DDBJ whole genome shotgun (WGS) entry which is preliminary data.</text>
</comment>
<sequence length="932" mass="103208">MGWVEDWSEGDSDECPGDVLSAEHHTTTPEPEMEEVEVWKDEYGKLSIGKENLSFSPPLYQQRYLKVKDIINSAGKEKVTKLVDLGCSDMKFFRHLMHIPELQEVVLVDKDQQVLEEYMNWVNPRASDWLFLRQTKLHVSVVCGDATIPHPILDNTHAVTLIEVVEHLTLCDVEGLVRCVFGHVRPFLVVITTPNSDFNKYIPSFNPGSFRHWDHKFEWTGAEFRKWCEGIVHQYSDYTFEISGCGLGPNNTHCTQLATFIRAGEPNNTTPPSHTTSQHIDNTNLISATTPQHTDNTHLNSTTTPPPHTDNTHLNTTTTPSQHTDNTHLNTTTTPSQHTDNTHLNSATPPPSHTTSQHIDNTHLISATPPPSHTTSQHIDNTHLISVTPPPSHTTSQHIDNTNLNSATTPQHTDNTHLNSTTTHRQHTDNTHLNTTTTPSPHTTTTYRLLVEYDYPYDRRTQEERDRDEVYARFFPLRTRLLENLWAAGGDASSVWSADLPPPLASLSSQQDPEEEEEEETTKFRIVYLPSEDLIGGGGDDEKNIAGDEKNNVASDLNCVDNFVANNDTNINNENGAGNDNNTYDKSTTENKYTFYIINQTYAILPMTSLLAWMNYSASHTLTSTAVRLTVAEECFETLDNEHEWKGKIMLYEDDEDEDEDDDGGGGGGWDDDDISDDSNRGNSVGEEEEWWGVDGDGGEMVVGNGDSGVGDETWSDNDGVGDGGSGSVELNLVNGERRDDYDDSEERCCTEEIRGEDGDGGGGGGGSDGDGGGGGGGDGGGGDGGDGGGRLGESRREKERSDIHREGRIHTTEKEEEEEEEEEKEESSRGKERSDIHREGRIHTTEKEEDEICSGNVNSGMKTMPTEKEEDQIYSGSVNSVMKTTPTEKEEDEICSGSVNSGTKTTSPVIQRVAEAWDDSDPTTPLDPNWM</sequence>
<evidence type="ECO:0000256" key="2">
    <source>
        <dbReference type="ARBA" id="ARBA00009026"/>
    </source>
</evidence>
<dbReference type="EMBL" id="JAWQEG010002836">
    <property type="protein sequence ID" value="KAK3869435.1"/>
    <property type="molecule type" value="Genomic_DNA"/>
</dbReference>
<evidence type="ECO:0000256" key="11">
    <source>
        <dbReference type="ARBA" id="ARBA00035025"/>
    </source>
</evidence>
<feature type="compositionally biased region" description="Acidic residues" evidence="13">
    <location>
        <begin position="815"/>
        <end position="826"/>
    </location>
</feature>
<feature type="compositionally biased region" description="Polar residues" evidence="13">
    <location>
        <begin position="898"/>
        <end position="909"/>
    </location>
</feature>
<dbReference type="Proteomes" id="UP001286313">
    <property type="component" value="Unassembled WGS sequence"/>
</dbReference>
<evidence type="ECO:0000313" key="14">
    <source>
        <dbReference type="EMBL" id="KAK3869435.1"/>
    </source>
</evidence>
<proteinExistence type="inferred from homology"/>
<keyword evidence="4" id="KW-0489">Methyltransferase</keyword>
<feature type="compositionally biased region" description="Basic and acidic residues" evidence="13">
    <location>
        <begin position="736"/>
        <end position="758"/>
    </location>
</feature>
<evidence type="ECO:0000256" key="8">
    <source>
        <dbReference type="ARBA" id="ARBA00022842"/>
    </source>
</evidence>
<dbReference type="Gene3D" id="3.40.50.150">
    <property type="entry name" value="Vaccinia Virus protein VP39"/>
    <property type="match status" value="1"/>
</dbReference>
<feature type="compositionally biased region" description="Polar residues" evidence="13">
    <location>
        <begin position="875"/>
        <end position="886"/>
    </location>
</feature>
<dbReference type="GO" id="GO:0005634">
    <property type="term" value="C:nucleus"/>
    <property type="evidence" value="ECO:0007669"/>
    <property type="project" value="TreeGrafter"/>
</dbReference>